<evidence type="ECO:0000313" key="3">
    <source>
        <dbReference type="Proteomes" id="UP000515312"/>
    </source>
</evidence>
<dbReference type="PANTHER" id="PTHR30203:SF29">
    <property type="entry name" value="PROTEIN CYAE"/>
    <property type="match status" value="1"/>
</dbReference>
<evidence type="ECO:0000256" key="1">
    <source>
        <dbReference type="ARBA" id="ARBA00007613"/>
    </source>
</evidence>
<dbReference type="GO" id="GO:0015562">
    <property type="term" value="F:efflux transmembrane transporter activity"/>
    <property type="evidence" value="ECO:0007669"/>
    <property type="project" value="InterPro"/>
</dbReference>
<comment type="similarity">
    <text evidence="1">Belongs to the outer membrane factor (OMF) (TC 1.B.17) family.</text>
</comment>
<dbReference type="InterPro" id="IPR010131">
    <property type="entry name" value="MdtP/NodT-like"/>
</dbReference>
<dbReference type="AlphaFoldDB" id="A0A7G8BLL9"/>
<dbReference type="Pfam" id="PF02321">
    <property type="entry name" value="OEP"/>
    <property type="match status" value="2"/>
</dbReference>
<dbReference type="RefSeq" id="WP_186744867.1">
    <property type="nucleotide sequence ID" value="NZ_CP060394.1"/>
</dbReference>
<dbReference type="SUPFAM" id="SSF56954">
    <property type="entry name" value="Outer membrane efflux proteins (OEP)"/>
    <property type="match status" value="1"/>
</dbReference>
<dbReference type="Proteomes" id="UP000515312">
    <property type="component" value="Chromosome"/>
</dbReference>
<dbReference type="PANTHER" id="PTHR30203">
    <property type="entry name" value="OUTER MEMBRANE CATION EFFLUX PROTEIN"/>
    <property type="match status" value="1"/>
</dbReference>
<accession>A0A7G8BLL9</accession>
<name>A0A7G8BLL9_9BACT</name>
<dbReference type="InterPro" id="IPR003423">
    <property type="entry name" value="OMP_efflux"/>
</dbReference>
<proteinExistence type="inferred from homology"/>
<keyword evidence="3" id="KW-1185">Reference proteome</keyword>
<reference evidence="2 3" key="1">
    <citation type="submission" date="2020-08" db="EMBL/GenBank/DDBJ databases">
        <title>Edaphobacter telluris sp. nov. and Acidobacterium dinghuensis sp. nov., two acidobacteria isolated from forest soil.</title>
        <authorList>
            <person name="Fu J."/>
            <person name="Qiu L."/>
        </authorList>
    </citation>
    <scope>NUCLEOTIDE SEQUENCE [LARGE SCALE GENOMIC DNA]</scope>
    <source>
        <strain evidence="2">4Y35</strain>
    </source>
</reference>
<dbReference type="PIRSF" id="PIRSF001892">
    <property type="entry name" value="CyaE"/>
    <property type="match status" value="1"/>
</dbReference>
<dbReference type="EMBL" id="CP060394">
    <property type="protein sequence ID" value="QNI33439.1"/>
    <property type="molecule type" value="Genomic_DNA"/>
</dbReference>
<evidence type="ECO:0000313" key="2">
    <source>
        <dbReference type="EMBL" id="QNI33439.1"/>
    </source>
</evidence>
<protein>
    <submittedName>
        <fullName evidence="2">TolC family protein</fullName>
    </submittedName>
</protein>
<dbReference type="Gene3D" id="1.20.1600.10">
    <property type="entry name" value="Outer membrane efflux proteins (OEP)"/>
    <property type="match status" value="1"/>
</dbReference>
<dbReference type="InterPro" id="IPR028351">
    <property type="entry name" value="CyaE"/>
</dbReference>
<dbReference type="KEGG" id="adin:H7849_05685"/>
<gene>
    <name evidence="2" type="ORF">H7849_05685</name>
</gene>
<sequence>MHLCKFQRIDAECLLLLILLLWDWKATSQCSAIASTPEVASSCASSFIPDEKVASIDPQHQYSLAELIDIGERNNPNTRISWERAKQRAKALGIEKSEYYPLLAGTVLFADQRSILPFPEPLAPRGYITIELPLIEPQVQLQYLLLDFGARKANVDAAKAEAFAAGAQFIKANQDVAYSISADYYALLTSQERLQAAKDILKTAQITQDAAEARLANGRGTMPDVLNATAETAQARFDLETADGDEKIARVTLAEAIGVEPSADIFIDAKRDTPLPSALALPIEQLISRAMADRPDLLAQMLEIRRADDEIRAAKSAYWPRILLSGKAAQTSGWPTTDQSQGALGHASEPTWAAALSIEWTIFDGGARKNRKAEAESAERQAVDELRDKRDQATREVWTGYIAFRTALRQEEAAVALLKASDTSYAASLDAYKYGVKNLVDVVTAEKELATARLSSVSARSRLFTEAVRLESVTGSLLRNLAPTTTTQDKDGSR</sequence>
<organism evidence="2 3">
    <name type="scientific">Alloacidobacterium dinghuense</name>
    <dbReference type="NCBI Taxonomy" id="2763107"/>
    <lineage>
        <taxon>Bacteria</taxon>
        <taxon>Pseudomonadati</taxon>
        <taxon>Acidobacteriota</taxon>
        <taxon>Terriglobia</taxon>
        <taxon>Terriglobales</taxon>
        <taxon>Acidobacteriaceae</taxon>
        <taxon>Alloacidobacterium</taxon>
    </lineage>
</organism>